<feature type="transmembrane region" description="Helical" evidence="6">
    <location>
        <begin position="77"/>
        <end position="94"/>
    </location>
</feature>
<dbReference type="PANTHER" id="PTHR40077:SF1">
    <property type="entry name" value="MEMBRANE PROTEIN"/>
    <property type="match status" value="1"/>
</dbReference>
<accession>A0A558GPQ2</accession>
<feature type="transmembrane region" description="Helical" evidence="6">
    <location>
        <begin position="49"/>
        <end position="71"/>
    </location>
</feature>
<evidence type="ECO:0000256" key="2">
    <source>
        <dbReference type="ARBA" id="ARBA00022475"/>
    </source>
</evidence>
<comment type="caution">
    <text evidence="8">The sequence shown here is derived from an EMBL/GenBank/DDBJ whole genome shotgun (WGS) entry which is preliminary data.</text>
</comment>
<feature type="domain" description="DUF3817" evidence="7">
    <location>
        <begin position="16"/>
        <end position="102"/>
    </location>
</feature>
<evidence type="ECO:0000256" key="4">
    <source>
        <dbReference type="ARBA" id="ARBA00022989"/>
    </source>
</evidence>
<keyword evidence="4 6" id="KW-1133">Transmembrane helix</keyword>
<keyword evidence="3 6" id="KW-0812">Transmembrane</keyword>
<evidence type="ECO:0000256" key="3">
    <source>
        <dbReference type="ARBA" id="ARBA00022692"/>
    </source>
</evidence>
<gene>
    <name evidence="8" type="ORF">FQP90_20210</name>
</gene>
<evidence type="ECO:0000259" key="7">
    <source>
        <dbReference type="Pfam" id="PF12823"/>
    </source>
</evidence>
<dbReference type="EMBL" id="VNFK01000021">
    <property type="protein sequence ID" value="TVU58862.1"/>
    <property type="molecule type" value="Genomic_DNA"/>
</dbReference>
<name>A0A558GPQ2_PAENT</name>
<dbReference type="RefSeq" id="WP_144652862.1">
    <property type="nucleotide sequence ID" value="NZ_VNFK01000021.1"/>
</dbReference>
<dbReference type="InterPro" id="IPR023845">
    <property type="entry name" value="DUF3817_TM"/>
</dbReference>
<protein>
    <submittedName>
        <fullName evidence="8">DUF3817 domain-containing protein</fullName>
    </submittedName>
</protein>
<comment type="subcellular location">
    <subcellularLocation>
        <location evidence="1">Cell membrane</location>
        <topology evidence="1">Multi-pass membrane protein</topology>
    </subcellularLocation>
</comment>
<dbReference type="OrthoDB" id="3396203at2"/>
<evidence type="ECO:0000256" key="1">
    <source>
        <dbReference type="ARBA" id="ARBA00004651"/>
    </source>
</evidence>
<dbReference type="Proteomes" id="UP000316500">
    <property type="component" value="Unassembled WGS sequence"/>
</dbReference>
<keyword evidence="5 6" id="KW-0472">Membrane</keyword>
<dbReference type="GO" id="GO:0005886">
    <property type="term" value="C:plasma membrane"/>
    <property type="evidence" value="ECO:0007669"/>
    <property type="project" value="UniProtKB-SubCell"/>
</dbReference>
<reference evidence="8 9" key="1">
    <citation type="submission" date="2019-07" db="EMBL/GenBank/DDBJ databases">
        <title>Diversity of Bacteria from Kongsfjorden, Arctic.</title>
        <authorList>
            <person name="Yu Y."/>
        </authorList>
    </citation>
    <scope>NUCLEOTIDE SEQUENCE [LARGE SCALE GENOMIC DNA]</scope>
    <source>
        <strain evidence="8 9">SM1928</strain>
    </source>
</reference>
<feature type="transmembrane region" description="Helical" evidence="6">
    <location>
        <begin position="135"/>
        <end position="155"/>
    </location>
</feature>
<proteinExistence type="predicted"/>
<evidence type="ECO:0000313" key="8">
    <source>
        <dbReference type="EMBL" id="TVU58862.1"/>
    </source>
</evidence>
<dbReference type="AlphaFoldDB" id="A0A558GPQ2"/>
<evidence type="ECO:0000256" key="6">
    <source>
        <dbReference type="SAM" id="Phobius"/>
    </source>
</evidence>
<organism evidence="8 9">
    <name type="scientific">Paenarthrobacter nitroguajacolicus</name>
    <name type="common">Arthrobacter nitroguajacolicus</name>
    <dbReference type="NCBI Taxonomy" id="211146"/>
    <lineage>
        <taxon>Bacteria</taxon>
        <taxon>Bacillati</taxon>
        <taxon>Actinomycetota</taxon>
        <taxon>Actinomycetes</taxon>
        <taxon>Micrococcales</taxon>
        <taxon>Micrococcaceae</taxon>
        <taxon>Paenarthrobacter</taxon>
    </lineage>
</organism>
<dbReference type="NCBIfam" id="TIGR03954">
    <property type="entry name" value="integ_memb_HG"/>
    <property type="match status" value="1"/>
</dbReference>
<evidence type="ECO:0000313" key="9">
    <source>
        <dbReference type="Proteomes" id="UP000316500"/>
    </source>
</evidence>
<dbReference type="Pfam" id="PF12823">
    <property type="entry name" value="DUF3817"/>
    <property type="match status" value="1"/>
</dbReference>
<keyword evidence="2" id="KW-1003">Cell membrane</keyword>
<feature type="transmembrane region" description="Helical" evidence="6">
    <location>
        <begin position="15"/>
        <end position="37"/>
    </location>
</feature>
<dbReference type="PANTHER" id="PTHR40077">
    <property type="entry name" value="MEMBRANE PROTEIN-RELATED"/>
    <property type="match status" value="1"/>
</dbReference>
<sequence>MTPDLNQRTSMQPRALFRTVAFAEAVTWTLLLIGLFLKYVTKTTDLGVSIAGGIHGFVFLCYAATAAFTWINQKWTMRTGLLAIGSAVIPYATIPMEKSLDRRGLLAGGWRLAAGGDTPRGGFEKAQAWVLRNPVLAVVVTLVAVGAVFSFLLFMGPPGTWFS</sequence>
<evidence type="ECO:0000256" key="5">
    <source>
        <dbReference type="ARBA" id="ARBA00023136"/>
    </source>
</evidence>